<dbReference type="EMBL" id="FOSL01000009">
    <property type="protein sequence ID" value="SFK61798.1"/>
    <property type="molecule type" value="Genomic_DNA"/>
</dbReference>
<organism evidence="1 2">
    <name type="scientific">Neomesorhizobium albiziae</name>
    <dbReference type="NCBI Taxonomy" id="335020"/>
    <lineage>
        <taxon>Bacteria</taxon>
        <taxon>Pseudomonadati</taxon>
        <taxon>Pseudomonadota</taxon>
        <taxon>Alphaproteobacteria</taxon>
        <taxon>Hyphomicrobiales</taxon>
        <taxon>Phyllobacteriaceae</taxon>
        <taxon>Neomesorhizobium</taxon>
    </lineage>
</organism>
<proteinExistence type="predicted"/>
<dbReference type="AlphaFoldDB" id="A0A1I4AZ00"/>
<keyword evidence="2" id="KW-1185">Reference proteome</keyword>
<gene>
    <name evidence="1" type="ORF">SAMN04488498_10965</name>
</gene>
<name>A0A1I4AZ00_9HYPH</name>
<dbReference type="RefSeq" id="WP_149761106.1">
    <property type="nucleotide sequence ID" value="NZ_BSPE01000078.1"/>
</dbReference>
<reference evidence="1 2" key="1">
    <citation type="submission" date="2016-10" db="EMBL/GenBank/DDBJ databases">
        <authorList>
            <person name="Varghese N."/>
            <person name="Submissions S."/>
        </authorList>
    </citation>
    <scope>NUCLEOTIDE SEQUENCE [LARGE SCALE GENOMIC DNA]</scope>
    <source>
        <strain evidence="1 2">DSM 21822</strain>
    </source>
</reference>
<accession>A0A1I4AZ00</accession>
<protein>
    <recommendedName>
        <fullName evidence="3">Antibiotic biosynthesis monooxygenase</fullName>
    </recommendedName>
</protein>
<evidence type="ECO:0000313" key="2">
    <source>
        <dbReference type="Proteomes" id="UP000323300"/>
    </source>
</evidence>
<evidence type="ECO:0000313" key="1">
    <source>
        <dbReference type="EMBL" id="SFK61798.1"/>
    </source>
</evidence>
<sequence>MKKTLVRYKTRPEDAGDNQRLIEGVFGELHAGPPRDYRYLVLRLEDGTFVHIKMDDAQDADPIHELDAFRKFQDGLRHRCVELPKASAATVVGNYRMFEE</sequence>
<evidence type="ECO:0008006" key="3">
    <source>
        <dbReference type="Google" id="ProtNLM"/>
    </source>
</evidence>
<dbReference type="OrthoDB" id="7191978at2"/>
<dbReference type="Proteomes" id="UP000323300">
    <property type="component" value="Unassembled WGS sequence"/>
</dbReference>